<comment type="similarity">
    <text evidence="2">Belongs to the EMP24/GP25L family.</text>
</comment>
<evidence type="ECO:0000259" key="9">
    <source>
        <dbReference type="SMART" id="SM01190"/>
    </source>
</evidence>
<evidence type="ECO:0000256" key="2">
    <source>
        <dbReference type="ARBA" id="ARBA00007104"/>
    </source>
</evidence>
<keyword evidence="5 7" id="KW-1133">Transmembrane helix</keyword>
<evidence type="ECO:0000256" key="3">
    <source>
        <dbReference type="ARBA" id="ARBA00022692"/>
    </source>
</evidence>
<feature type="signal peptide" evidence="8">
    <location>
        <begin position="1"/>
        <end position="16"/>
    </location>
</feature>
<dbReference type="PANTHER" id="PTHR22811">
    <property type="entry name" value="TRANSMEMBRANE EMP24 DOMAIN-CONTAINING PROTEIN"/>
    <property type="match status" value="1"/>
</dbReference>
<feature type="chain" id="PRO_5035811352" description="GOLD domain-containing protein" evidence="8">
    <location>
        <begin position="17"/>
        <end position="217"/>
    </location>
</feature>
<evidence type="ECO:0000313" key="10">
    <source>
        <dbReference type="EMBL" id="CAD8045192.1"/>
    </source>
</evidence>
<keyword evidence="6 7" id="KW-0472">Membrane</keyword>
<reference evidence="10" key="1">
    <citation type="submission" date="2021-01" db="EMBL/GenBank/DDBJ databases">
        <authorList>
            <consortium name="Genoscope - CEA"/>
            <person name="William W."/>
        </authorList>
    </citation>
    <scope>NUCLEOTIDE SEQUENCE</scope>
</reference>
<dbReference type="Proteomes" id="UP000688137">
    <property type="component" value="Unassembled WGS sequence"/>
</dbReference>
<dbReference type="GO" id="GO:0016020">
    <property type="term" value="C:membrane"/>
    <property type="evidence" value="ECO:0007669"/>
    <property type="project" value="UniProtKB-SubCell"/>
</dbReference>
<keyword evidence="4 8" id="KW-0732">Signal</keyword>
<sequence>MFPILLSLFTISWCSIEETKEIMQDWDKYMRGFLPDDMISFQIEKGGEEIFIETIKKTPTNIRGTFFIPIYTMDTIDFKVIDPSGSMIYAKMMKKEAVFNFNATEKGDYQLIFQNKRAKEAKVVQFAIDVAKSDKEEIEQNDIDPIEDGVQGVLQKIRDVFYSTKLNELKSKGALADVQKINKQLMVLTFIETVAICGVTAWQVYYIKKLLNDRRLV</sequence>
<accession>A0A8S1JRF1</accession>
<evidence type="ECO:0000256" key="5">
    <source>
        <dbReference type="ARBA" id="ARBA00022989"/>
    </source>
</evidence>
<organism evidence="10 11">
    <name type="scientific">Paramecium primaurelia</name>
    <dbReference type="NCBI Taxonomy" id="5886"/>
    <lineage>
        <taxon>Eukaryota</taxon>
        <taxon>Sar</taxon>
        <taxon>Alveolata</taxon>
        <taxon>Ciliophora</taxon>
        <taxon>Intramacronucleata</taxon>
        <taxon>Oligohymenophorea</taxon>
        <taxon>Peniculida</taxon>
        <taxon>Parameciidae</taxon>
        <taxon>Paramecium</taxon>
    </lineage>
</organism>
<dbReference type="InterPro" id="IPR009038">
    <property type="entry name" value="GOLD_dom"/>
</dbReference>
<keyword evidence="11" id="KW-1185">Reference proteome</keyword>
<dbReference type="SMART" id="SM01190">
    <property type="entry name" value="EMP24_GP25L"/>
    <property type="match status" value="1"/>
</dbReference>
<protein>
    <recommendedName>
        <fullName evidence="9">GOLD domain-containing protein</fullName>
    </recommendedName>
</protein>
<feature type="domain" description="GOLD" evidence="9">
    <location>
        <begin position="38"/>
        <end position="212"/>
    </location>
</feature>
<keyword evidence="3 7" id="KW-0812">Transmembrane</keyword>
<evidence type="ECO:0000256" key="7">
    <source>
        <dbReference type="SAM" id="Phobius"/>
    </source>
</evidence>
<dbReference type="OMA" id="AMFYERT"/>
<gene>
    <name evidence="10" type="ORF">PPRIM_AZ9-3.1.T0090218</name>
</gene>
<feature type="transmembrane region" description="Helical" evidence="7">
    <location>
        <begin position="185"/>
        <end position="207"/>
    </location>
</feature>
<evidence type="ECO:0000256" key="1">
    <source>
        <dbReference type="ARBA" id="ARBA00004479"/>
    </source>
</evidence>
<dbReference type="InterPro" id="IPR015720">
    <property type="entry name" value="Emp24-like"/>
</dbReference>
<evidence type="ECO:0000256" key="8">
    <source>
        <dbReference type="SAM" id="SignalP"/>
    </source>
</evidence>
<dbReference type="AlphaFoldDB" id="A0A8S1JRF1"/>
<comment type="caution">
    <text evidence="10">The sequence shown here is derived from an EMBL/GenBank/DDBJ whole genome shotgun (WGS) entry which is preliminary data.</text>
</comment>
<evidence type="ECO:0000313" key="11">
    <source>
        <dbReference type="Proteomes" id="UP000688137"/>
    </source>
</evidence>
<comment type="subcellular location">
    <subcellularLocation>
        <location evidence="1">Membrane</location>
        <topology evidence="1">Single-pass type I membrane protein</topology>
    </subcellularLocation>
</comment>
<name>A0A8S1JRF1_PARPR</name>
<evidence type="ECO:0000256" key="4">
    <source>
        <dbReference type="ARBA" id="ARBA00022729"/>
    </source>
</evidence>
<proteinExistence type="inferred from homology"/>
<evidence type="ECO:0000256" key="6">
    <source>
        <dbReference type="ARBA" id="ARBA00023136"/>
    </source>
</evidence>
<dbReference type="EMBL" id="CAJJDM010000006">
    <property type="protein sequence ID" value="CAD8045192.1"/>
    <property type="molecule type" value="Genomic_DNA"/>
</dbReference>
<dbReference type="Pfam" id="PF01105">
    <property type="entry name" value="EMP24_GP25L"/>
    <property type="match status" value="1"/>
</dbReference>